<comment type="subcellular location">
    <subcellularLocation>
        <location evidence="1">Membrane</location>
        <topology evidence="1">Multi-pass membrane protein</topology>
    </subcellularLocation>
</comment>
<evidence type="ECO:0000259" key="7">
    <source>
        <dbReference type="PROSITE" id="PS51225"/>
    </source>
</evidence>
<dbReference type="Pfam" id="PF01284">
    <property type="entry name" value="MARVEL"/>
    <property type="match status" value="1"/>
</dbReference>
<reference evidence="8 9" key="1">
    <citation type="submission" date="2023-03" db="EMBL/GenBank/DDBJ databases">
        <title>Genome insight into feeding habits of ladybird beetles.</title>
        <authorList>
            <person name="Li H.-S."/>
            <person name="Huang Y.-H."/>
            <person name="Pang H."/>
        </authorList>
    </citation>
    <scope>NUCLEOTIDE SEQUENCE [LARGE SCALE GENOMIC DNA]</scope>
    <source>
        <strain evidence="8">SYSU_2023b</strain>
        <tissue evidence="8">Whole body</tissue>
    </source>
</reference>
<dbReference type="GO" id="GO:0016020">
    <property type="term" value="C:membrane"/>
    <property type="evidence" value="ECO:0007669"/>
    <property type="project" value="UniProtKB-SubCell"/>
</dbReference>
<dbReference type="AlphaFoldDB" id="A0AAW1VCE5"/>
<keyword evidence="2 5" id="KW-0812">Transmembrane</keyword>
<organism evidence="8 9">
    <name type="scientific">Henosepilachna vigintioctopunctata</name>
    <dbReference type="NCBI Taxonomy" id="420089"/>
    <lineage>
        <taxon>Eukaryota</taxon>
        <taxon>Metazoa</taxon>
        <taxon>Ecdysozoa</taxon>
        <taxon>Arthropoda</taxon>
        <taxon>Hexapoda</taxon>
        <taxon>Insecta</taxon>
        <taxon>Pterygota</taxon>
        <taxon>Neoptera</taxon>
        <taxon>Endopterygota</taxon>
        <taxon>Coleoptera</taxon>
        <taxon>Polyphaga</taxon>
        <taxon>Cucujiformia</taxon>
        <taxon>Coccinelloidea</taxon>
        <taxon>Coccinellidae</taxon>
        <taxon>Epilachninae</taxon>
        <taxon>Epilachnini</taxon>
        <taxon>Henosepilachna</taxon>
    </lineage>
</organism>
<accession>A0AAW1VCE5</accession>
<evidence type="ECO:0000256" key="2">
    <source>
        <dbReference type="ARBA" id="ARBA00022692"/>
    </source>
</evidence>
<feature type="transmembrane region" description="Helical" evidence="6">
    <location>
        <begin position="83"/>
        <end position="105"/>
    </location>
</feature>
<evidence type="ECO:0000256" key="6">
    <source>
        <dbReference type="SAM" id="Phobius"/>
    </source>
</evidence>
<gene>
    <name evidence="8" type="ORF">WA026_012043</name>
</gene>
<keyword evidence="3 6" id="KW-1133">Transmembrane helix</keyword>
<dbReference type="InterPro" id="IPR008253">
    <property type="entry name" value="Marvel"/>
</dbReference>
<dbReference type="EMBL" id="JARQZJ010000126">
    <property type="protein sequence ID" value="KAK9890691.1"/>
    <property type="molecule type" value="Genomic_DNA"/>
</dbReference>
<comment type="caution">
    <text evidence="8">The sequence shown here is derived from an EMBL/GenBank/DDBJ whole genome shotgun (WGS) entry which is preliminary data.</text>
</comment>
<protein>
    <recommendedName>
        <fullName evidence="7">MARVEL domain-containing protein</fullName>
    </recommendedName>
</protein>
<evidence type="ECO:0000256" key="5">
    <source>
        <dbReference type="PROSITE-ProRule" id="PRU00581"/>
    </source>
</evidence>
<evidence type="ECO:0000256" key="4">
    <source>
        <dbReference type="ARBA" id="ARBA00023136"/>
    </source>
</evidence>
<name>A0AAW1VCE5_9CUCU</name>
<feature type="transmembrane region" description="Helical" evidence="6">
    <location>
        <begin position="12"/>
        <end position="34"/>
    </location>
</feature>
<dbReference type="PROSITE" id="PS51225">
    <property type="entry name" value="MARVEL"/>
    <property type="match status" value="1"/>
</dbReference>
<keyword evidence="9" id="KW-1185">Reference proteome</keyword>
<dbReference type="PANTHER" id="PTHR22776:SF97">
    <property type="entry name" value="RE01453P"/>
    <property type="match status" value="1"/>
</dbReference>
<dbReference type="PANTHER" id="PTHR22776">
    <property type="entry name" value="MARVEL-CONTAINING POTENTIAL LIPID RAFT-ASSOCIATED PROTEIN"/>
    <property type="match status" value="1"/>
</dbReference>
<dbReference type="Proteomes" id="UP001431783">
    <property type="component" value="Unassembled WGS sequence"/>
</dbReference>
<evidence type="ECO:0000256" key="3">
    <source>
        <dbReference type="ARBA" id="ARBA00022989"/>
    </source>
</evidence>
<dbReference type="InterPro" id="IPR050578">
    <property type="entry name" value="MARVEL-CKLF_proteins"/>
</dbReference>
<feature type="transmembrane region" description="Helical" evidence="6">
    <location>
        <begin position="46"/>
        <end position="71"/>
    </location>
</feature>
<sequence>MSLATPGYTGTGFFLFVVTTAFILTLIWIFVYFLGVREALSLPINWILTELLNTSIVSVLYFVAFIVQLITWAPRYHYKGVNIAAGVFGMINTGVYAFGSYLLYLEWKSRN</sequence>
<evidence type="ECO:0000256" key="1">
    <source>
        <dbReference type="ARBA" id="ARBA00004141"/>
    </source>
</evidence>
<evidence type="ECO:0000313" key="9">
    <source>
        <dbReference type="Proteomes" id="UP001431783"/>
    </source>
</evidence>
<keyword evidence="4 5" id="KW-0472">Membrane</keyword>
<proteinExistence type="predicted"/>
<feature type="domain" description="MARVEL" evidence="7">
    <location>
        <begin position="1"/>
        <end position="108"/>
    </location>
</feature>
<evidence type="ECO:0000313" key="8">
    <source>
        <dbReference type="EMBL" id="KAK9890691.1"/>
    </source>
</evidence>